<feature type="transmembrane region" description="Helical" evidence="1">
    <location>
        <begin position="12"/>
        <end position="33"/>
    </location>
</feature>
<dbReference type="Pfam" id="PF20182">
    <property type="entry name" value="DUF6545"/>
    <property type="match status" value="1"/>
</dbReference>
<evidence type="ECO:0000256" key="1">
    <source>
        <dbReference type="SAM" id="Phobius"/>
    </source>
</evidence>
<keyword evidence="1" id="KW-0472">Membrane</keyword>
<feature type="transmembrane region" description="Helical" evidence="1">
    <location>
        <begin position="40"/>
        <end position="59"/>
    </location>
</feature>
<accession>A0ABP9IJD9</accession>
<feature type="domain" description="DUF6545" evidence="2">
    <location>
        <begin position="260"/>
        <end position="382"/>
    </location>
</feature>
<comment type="caution">
    <text evidence="3">The sequence shown here is derived from an EMBL/GenBank/DDBJ whole genome shotgun (WGS) entry which is preliminary data.</text>
</comment>
<evidence type="ECO:0000313" key="4">
    <source>
        <dbReference type="Proteomes" id="UP001501759"/>
    </source>
</evidence>
<feature type="transmembrane region" description="Helical" evidence="1">
    <location>
        <begin position="119"/>
        <end position="138"/>
    </location>
</feature>
<keyword evidence="1" id="KW-0812">Transmembrane</keyword>
<keyword evidence="4" id="KW-1185">Reference proteome</keyword>
<protein>
    <recommendedName>
        <fullName evidence="2">DUF6545 domain-containing protein</fullName>
    </recommendedName>
</protein>
<organism evidence="3 4">
    <name type="scientific">Streptomyces siamensis</name>
    <dbReference type="NCBI Taxonomy" id="1274986"/>
    <lineage>
        <taxon>Bacteria</taxon>
        <taxon>Bacillati</taxon>
        <taxon>Actinomycetota</taxon>
        <taxon>Actinomycetes</taxon>
        <taxon>Kitasatosporales</taxon>
        <taxon>Streptomycetaceae</taxon>
        <taxon>Streptomyces</taxon>
    </lineage>
</organism>
<sequence length="403" mass="44406">MSPARLADGLYISFWIPAAVLTAALAIKLPSIIKLWKDPLLRAVGGLLVLACAVFVFAAPPTIARVNRATGVPNFSAPLVYSLITAFCGSCLLLITAWRNGISDRSATTRRATRWVVGVYSCVVVALWVLFAFAEAPVERVRDLDTYYATTPYMRELIVLYLLAHTVACLISCRLIRNWIRADGLDAWLRGGLKLLGVGYATNLVYDAAKAAAVGARWTGHDLDWLSTSLAPPVACVSAILIAAGFILPHTGQYLHRRGRTRLSHWRLRPLYRLTRNATGGRVPFKLRATPELRLTRRETFIRDALLHLARYIDQDLDRRAYGAAVDLGRDARRARPLAHAVTIQAAVDARRRSRAEAPAPLDSPDIEELLEEIEAVSRALRRTDDIRAVRARVAAAAPAHLG</sequence>
<proteinExistence type="predicted"/>
<dbReference type="InterPro" id="IPR050039">
    <property type="entry name" value="MAB_1171c-like"/>
</dbReference>
<evidence type="ECO:0000259" key="2">
    <source>
        <dbReference type="Pfam" id="PF20182"/>
    </source>
</evidence>
<reference evidence="4" key="1">
    <citation type="journal article" date="2019" name="Int. J. Syst. Evol. Microbiol.">
        <title>The Global Catalogue of Microorganisms (GCM) 10K type strain sequencing project: providing services to taxonomists for standard genome sequencing and annotation.</title>
        <authorList>
            <consortium name="The Broad Institute Genomics Platform"/>
            <consortium name="The Broad Institute Genome Sequencing Center for Infectious Disease"/>
            <person name="Wu L."/>
            <person name="Ma J."/>
        </authorList>
    </citation>
    <scope>NUCLEOTIDE SEQUENCE [LARGE SCALE GENOMIC DNA]</scope>
    <source>
        <strain evidence="4">JCM 18409</strain>
    </source>
</reference>
<feature type="transmembrane region" description="Helical" evidence="1">
    <location>
        <begin position="188"/>
        <end position="206"/>
    </location>
</feature>
<feature type="transmembrane region" description="Helical" evidence="1">
    <location>
        <begin position="79"/>
        <end position="98"/>
    </location>
</feature>
<dbReference type="EMBL" id="BAABKB010000002">
    <property type="protein sequence ID" value="GAA4999748.1"/>
    <property type="molecule type" value="Genomic_DNA"/>
</dbReference>
<keyword evidence="1" id="KW-1133">Transmembrane helix</keyword>
<feature type="transmembrane region" description="Helical" evidence="1">
    <location>
        <begin position="158"/>
        <end position="176"/>
    </location>
</feature>
<gene>
    <name evidence="3" type="ORF">GCM10023335_12990</name>
</gene>
<dbReference type="NCBIfam" id="NF042915">
    <property type="entry name" value="MAB_1171c_fam"/>
    <property type="match status" value="1"/>
</dbReference>
<dbReference type="RefSeq" id="WP_345642570.1">
    <property type="nucleotide sequence ID" value="NZ_BAABKB010000002.1"/>
</dbReference>
<dbReference type="Proteomes" id="UP001501759">
    <property type="component" value="Unassembled WGS sequence"/>
</dbReference>
<feature type="transmembrane region" description="Helical" evidence="1">
    <location>
        <begin position="226"/>
        <end position="248"/>
    </location>
</feature>
<dbReference type="InterPro" id="IPR046675">
    <property type="entry name" value="DUF6545"/>
</dbReference>
<name>A0ABP9IJD9_9ACTN</name>
<evidence type="ECO:0000313" key="3">
    <source>
        <dbReference type="EMBL" id="GAA4999748.1"/>
    </source>
</evidence>